<accession>A0A076LKV6</accession>
<protein>
    <submittedName>
        <fullName evidence="1">Uncharacterized protein</fullName>
    </submittedName>
</protein>
<sequence length="39" mass="3928">MLVALIVSVFPTSVGVFLADSALSADAACLPHVRGGVSR</sequence>
<reference evidence="1 2" key="1">
    <citation type="journal article" date="2012" name="PLoS ONE">
        <title>Edwardsiella comparative phylogenomics reveal the new intra/inter-species taxonomic relationships, virulence evolution and niche adaptation mechanisms.</title>
        <authorList>
            <person name="Yang M."/>
            <person name="Lv Y."/>
            <person name="Xiao J."/>
            <person name="Wu H."/>
            <person name="Zheng H."/>
            <person name="Liu Q."/>
            <person name="Zhang Y."/>
            <person name="Wang Q."/>
        </authorList>
    </citation>
    <scope>NUCLEOTIDE SEQUENCE [LARGE SCALE GENOMIC DNA]</scope>
    <source>
        <strain evidence="2">080813</strain>
    </source>
</reference>
<dbReference type="Proteomes" id="UP000028681">
    <property type="component" value="Chromosome"/>
</dbReference>
<dbReference type="HOGENOM" id="CLU_3308818_0_0_6"/>
<gene>
    <name evidence="1" type="ORF">ETEE_2634</name>
</gene>
<organism evidence="1 2">
    <name type="scientific">Edwardsiella anguillarum ET080813</name>
    <dbReference type="NCBI Taxonomy" id="667120"/>
    <lineage>
        <taxon>Bacteria</taxon>
        <taxon>Pseudomonadati</taxon>
        <taxon>Pseudomonadota</taxon>
        <taxon>Gammaproteobacteria</taxon>
        <taxon>Enterobacterales</taxon>
        <taxon>Hafniaceae</taxon>
        <taxon>Edwardsiella</taxon>
    </lineage>
</organism>
<dbReference type="KEGG" id="ete:ETEE_2634"/>
<evidence type="ECO:0000313" key="2">
    <source>
        <dbReference type="Proteomes" id="UP000028681"/>
    </source>
</evidence>
<evidence type="ECO:0000313" key="1">
    <source>
        <dbReference type="EMBL" id="AIJ09070.1"/>
    </source>
</evidence>
<dbReference type="AlphaFoldDB" id="A0A076LKV6"/>
<dbReference type="EMBL" id="CP006664">
    <property type="protein sequence ID" value="AIJ09070.1"/>
    <property type="molecule type" value="Genomic_DNA"/>
</dbReference>
<name>A0A076LKV6_9GAMM</name>
<proteinExistence type="predicted"/>